<feature type="region of interest" description="Disordered" evidence="1">
    <location>
        <begin position="310"/>
        <end position="330"/>
    </location>
</feature>
<feature type="compositionally biased region" description="Acidic residues" evidence="1">
    <location>
        <begin position="310"/>
        <end position="323"/>
    </location>
</feature>
<feature type="region of interest" description="Disordered" evidence="1">
    <location>
        <begin position="179"/>
        <end position="202"/>
    </location>
</feature>
<feature type="compositionally biased region" description="Basic and acidic residues" evidence="1">
    <location>
        <begin position="75"/>
        <end position="90"/>
    </location>
</feature>
<keyword evidence="3" id="KW-1185">Reference proteome</keyword>
<dbReference type="OrthoDB" id="1906282at2759"/>
<name>A0A8E0VGJ4_9TREM</name>
<evidence type="ECO:0008006" key="4">
    <source>
        <dbReference type="Google" id="ProtNLM"/>
    </source>
</evidence>
<protein>
    <recommendedName>
        <fullName evidence="4">Protein TSSC4</fullName>
    </recommendedName>
</protein>
<feature type="compositionally biased region" description="Basic and acidic residues" evidence="1">
    <location>
        <begin position="54"/>
        <end position="64"/>
    </location>
</feature>
<gene>
    <name evidence="2" type="ORF">FBUS_00187</name>
</gene>
<dbReference type="Proteomes" id="UP000728185">
    <property type="component" value="Unassembled WGS sequence"/>
</dbReference>
<comment type="caution">
    <text evidence="2">The sequence shown here is derived from an EMBL/GenBank/DDBJ whole genome shotgun (WGS) entry which is preliminary data.</text>
</comment>
<feature type="region of interest" description="Disordered" evidence="1">
    <location>
        <begin position="54"/>
        <end position="162"/>
    </location>
</feature>
<organism evidence="2 3">
    <name type="scientific">Fasciolopsis buskii</name>
    <dbReference type="NCBI Taxonomy" id="27845"/>
    <lineage>
        <taxon>Eukaryota</taxon>
        <taxon>Metazoa</taxon>
        <taxon>Spiralia</taxon>
        <taxon>Lophotrochozoa</taxon>
        <taxon>Platyhelminthes</taxon>
        <taxon>Trematoda</taxon>
        <taxon>Digenea</taxon>
        <taxon>Plagiorchiida</taxon>
        <taxon>Echinostomata</taxon>
        <taxon>Echinostomatoidea</taxon>
        <taxon>Fasciolidae</taxon>
        <taxon>Fasciolopsis</taxon>
    </lineage>
</organism>
<evidence type="ECO:0000256" key="1">
    <source>
        <dbReference type="SAM" id="MobiDB-lite"/>
    </source>
</evidence>
<reference evidence="2" key="1">
    <citation type="submission" date="2019-05" db="EMBL/GenBank/DDBJ databases">
        <title>Annotation for the trematode Fasciolopsis buski.</title>
        <authorList>
            <person name="Choi Y.-J."/>
        </authorList>
    </citation>
    <scope>NUCLEOTIDE SEQUENCE</scope>
    <source>
        <strain evidence="2">HT</strain>
        <tissue evidence="2">Whole worm</tissue>
    </source>
</reference>
<sequence>MQELPTGCHSSDKVYLLQTDLSSQSRNEADNNFRQRQADVFASLAGLEAAHNEVTKATRDERKAIQKATWRRPRAAPEDLVAEKERRDTEQAASPPAPRVNPPGSEFRRPTAIPRPRAHPRAPRTVMRDPTKWTHYSLADVDEDGSSTVATDDGPSHRDPNSSIVLSFLSELRERRMAESQSLSGELDEQEVNSEAQGDNRRILFRPTRGTKRVRLQETEREEPNFIPAVVAVSDLTQCEEEPHTWVTPECRLPDQTTSSTFIARRQRARFSGRQLGSGDEDPLEIDEHCTSDKIVEDRSETLDTIENEVELEGDGDEEENEVVENNFLA</sequence>
<proteinExistence type="predicted"/>
<accession>A0A8E0VGJ4</accession>
<dbReference type="AlphaFoldDB" id="A0A8E0VGJ4"/>
<evidence type="ECO:0000313" key="2">
    <source>
        <dbReference type="EMBL" id="KAA0188295.1"/>
    </source>
</evidence>
<dbReference type="EMBL" id="LUCM01008502">
    <property type="protein sequence ID" value="KAA0188295.1"/>
    <property type="molecule type" value="Genomic_DNA"/>
</dbReference>
<evidence type="ECO:0000313" key="3">
    <source>
        <dbReference type="Proteomes" id="UP000728185"/>
    </source>
</evidence>